<dbReference type="InterPro" id="IPR011990">
    <property type="entry name" value="TPR-like_helical_dom_sf"/>
</dbReference>
<organism evidence="4 5">
    <name type="scientific">Thalassiosira oceanica</name>
    <name type="common">Marine diatom</name>
    <dbReference type="NCBI Taxonomy" id="159749"/>
    <lineage>
        <taxon>Eukaryota</taxon>
        <taxon>Sar</taxon>
        <taxon>Stramenopiles</taxon>
        <taxon>Ochrophyta</taxon>
        <taxon>Bacillariophyta</taxon>
        <taxon>Coscinodiscophyceae</taxon>
        <taxon>Thalassiosirophycidae</taxon>
        <taxon>Thalassiosirales</taxon>
        <taxon>Thalassiosiraceae</taxon>
        <taxon>Thalassiosira</taxon>
    </lineage>
</organism>
<dbReference type="PANTHER" id="PTHR18870:SF9">
    <property type="entry name" value="PROTEIN TAG-278-RELATED"/>
    <property type="match status" value="1"/>
</dbReference>
<dbReference type="Pfam" id="PF08238">
    <property type="entry name" value="Sel1"/>
    <property type="match status" value="2"/>
</dbReference>
<accession>K0SFE7</accession>
<comment type="caution">
    <text evidence="4">The sequence shown here is derived from an EMBL/GenBank/DDBJ whole genome shotgun (WGS) entry which is preliminary data.</text>
</comment>
<gene>
    <name evidence="4" type="ORF">THAOC_14369</name>
</gene>
<reference evidence="4 5" key="1">
    <citation type="journal article" date="2012" name="Genome Biol.">
        <title>Genome and low-iron response of an oceanic diatom adapted to chronic iron limitation.</title>
        <authorList>
            <person name="Lommer M."/>
            <person name="Specht M."/>
            <person name="Roy A.S."/>
            <person name="Kraemer L."/>
            <person name="Andreson R."/>
            <person name="Gutowska M.A."/>
            <person name="Wolf J."/>
            <person name="Bergner S.V."/>
            <person name="Schilhabel M.B."/>
            <person name="Klostermeier U.C."/>
            <person name="Beiko R.G."/>
            <person name="Rosenstiel P."/>
            <person name="Hippler M."/>
            <person name="Laroche J."/>
        </authorList>
    </citation>
    <scope>NUCLEOTIDE SEQUENCE [LARGE SCALE GENOMIC DNA]</scope>
    <source>
        <strain evidence="4 5">CCMP1005</strain>
    </source>
</reference>
<feature type="compositionally biased region" description="Polar residues" evidence="3">
    <location>
        <begin position="1228"/>
        <end position="1247"/>
    </location>
</feature>
<keyword evidence="1 2" id="KW-0175">Coiled coil</keyword>
<dbReference type="InterPro" id="IPR006597">
    <property type="entry name" value="Sel1-like"/>
</dbReference>
<feature type="coiled-coil region" evidence="2">
    <location>
        <begin position="592"/>
        <end position="697"/>
    </location>
</feature>
<feature type="coiled-coil region" evidence="2">
    <location>
        <begin position="765"/>
        <end position="792"/>
    </location>
</feature>
<feature type="coiled-coil region" evidence="2">
    <location>
        <begin position="1017"/>
        <end position="1073"/>
    </location>
</feature>
<feature type="region of interest" description="Disordered" evidence="3">
    <location>
        <begin position="1"/>
        <end position="39"/>
    </location>
</feature>
<feature type="region of interest" description="Disordered" evidence="3">
    <location>
        <begin position="1219"/>
        <end position="1247"/>
    </location>
</feature>
<feature type="region of interest" description="Disordered" evidence="3">
    <location>
        <begin position="371"/>
        <end position="391"/>
    </location>
</feature>
<keyword evidence="5" id="KW-1185">Reference proteome</keyword>
<dbReference type="Proteomes" id="UP000266841">
    <property type="component" value="Unassembled WGS sequence"/>
</dbReference>
<dbReference type="Gene3D" id="1.10.287.1490">
    <property type="match status" value="1"/>
</dbReference>
<dbReference type="PANTHER" id="PTHR18870">
    <property type="entry name" value="PROTEIN TAG-278-RELATED"/>
    <property type="match status" value="1"/>
</dbReference>
<dbReference type="AlphaFoldDB" id="K0SFE7"/>
<protein>
    <submittedName>
        <fullName evidence="4">Uncharacterized protein</fullName>
    </submittedName>
</protein>
<evidence type="ECO:0000313" key="5">
    <source>
        <dbReference type="Proteomes" id="UP000266841"/>
    </source>
</evidence>
<name>K0SFE7_THAOC</name>
<evidence type="ECO:0000256" key="2">
    <source>
        <dbReference type="SAM" id="Coils"/>
    </source>
</evidence>
<evidence type="ECO:0000256" key="1">
    <source>
        <dbReference type="ARBA" id="ARBA00023054"/>
    </source>
</evidence>
<proteinExistence type="predicted"/>
<dbReference type="EMBL" id="AGNL01016770">
    <property type="protein sequence ID" value="EJK64853.1"/>
    <property type="molecule type" value="Genomic_DNA"/>
</dbReference>
<dbReference type="OrthoDB" id="56467at2759"/>
<feature type="compositionally biased region" description="Basic and acidic residues" evidence="3">
    <location>
        <begin position="1"/>
        <end position="10"/>
    </location>
</feature>
<dbReference type="eggNOG" id="ENOG502QX74">
    <property type="taxonomic scope" value="Eukaryota"/>
</dbReference>
<feature type="region of interest" description="Disordered" evidence="3">
    <location>
        <begin position="476"/>
        <end position="501"/>
    </location>
</feature>
<sequence>MAPDRQRDKPPPTGHNATTNRQPASPTSHGHGPPEPIFREDKVGRDRWAAWYVAVTLWQDWAELAKEDAAQPGRFIGATLWLAGAARLAQTGTEAKLTAMRGVRGSGEPAGADEEGSHEAGGGRLPDLSIAFAAGQEAVCWQYGILGLNISSESTDVTRAAELYERAAELGVKEAHYNLGALYANGSDVEKDMAKAFRHYEAAAMCGHAPARHNVGSMEYNDGNYDLALQHWMISAKLGHEGSLSYVKRLFMEGLATKADYAAALRGAAAARVAHRLEAEDMASLFLEGCTAGKQTLSSAGDSHPADNNGATMSADGSPAASGPDTESSHYRLCKKVAQLTRVVASLNDLNERLSSEKDAAAAELRRFADEREAETNRRAENRESEARGLRDELAAEYERRLDENARDAKSLIDAHEAERTSLVGAHEAETAALRERFSGEAAAAEFRIASLEEELAGRSEELRIAAADHAAREAALRERHDDREAESAARARRLARDHEEELSRHLRTVRDVTASLEEQSRQAERNAACLRNELAEECRRKVSAVRAELVKSHGEELALVRSRHDSELRQAKCDAEEELERAVADAGRTTRLEYEGRIADLQRRHDEERQSAEECRRTAVKALEDELEDARREARKTEALERRIEEQSRAEQRLRVELDRLRSSLDGANASSRHLIDELQRQNEALSNDLGAANGAAGERAERIAALEGEVAELKGLVDEVDGARAELECSLEAMAADREDDRRRSAEELQERDAAIAELTSDLGGARRSSEDLDERLARANDEIARLAEFEGLAASAQTTIRGLRSGLEQTKAEALELNGMFASTVNGVAEWKARADEQLLVSKGRVSELDGKVSTLDAALRQSEAARGEAESAGAKLTKRIEHLEDTAESVSVARTGERLSYEQAVRDLTARHSKDQARLACLAQDEQDILNNKIHSLVGDMQRLREAHSSALSARDRESERRADEHEAEVSKLKYESSLQIQGQHKQIEQLTSKARCDEEELASLTRCTIDLREQLETARVEHSRELDSASERHQDELEGLASRHGKRVDGLEARLSDLRGEKDRVQALLGDEVACLKSHIADEQDRIKGELHCIELEFRDLKKHCVDQVTEARREVASFCGGAVSGKLVALRTTHDDALARHKDEVRRLKAPIFSVPFFSFLTDLEQLELPMVLFASSNQTAWSPGSWWVPSSVAQEPSVVTMGRIVVVHERLASPAPHGAGTPTNTREGSVSKRSPSNVTP</sequence>
<dbReference type="OMA" id="QQEDCEQ"/>
<dbReference type="SMART" id="SM00671">
    <property type="entry name" value="SEL1"/>
    <property type="match status" value="3"/>
</dbReference>
<evidence type="ECO:0000313" key="4">
    <source>
        <dbReference type="EMBL" id="EJK64853.1"/>
    </source>
</evidence>
<dbReference type="Gene3D" id="1.25.40.10">
    <property type="entry name" value="Tetratricopeptide repeat domain"/>
    <property type="match status" value="1"/>
</dbReference>
<dbReference type="SUPFAM" id="SSF81901">
    <property type="entry name" value="HCP-like"/>
    <property type="match status" value="1"/>
</dbReference>
<evidence type="ECO:0000256" key="3">
    <source>
        <dbReference type="SAM" id="MobiDB-lite"/>
    </source>
</evidence>
<feature type="region of interest" description="Disordered" evidence="3">
    <location>
        <begin position="952"/>
        <end position="975"/>
    </location>
</feature>
<feature type="compositionally biased region" description="Polar residues" evidence="3">
    <location>
        <begin position="15"/>
        <end position="28"/>
    </location>
</feature>
<feature type="region of interest" description="Disordered" evidence="3">
    <location>
        <begin position="297"/>
        <end position="328"/>
    </location>
</feature>